<keyword evidence="3" id="KW-1003">Cell membrane</keyword>
<dbReference type="InterPro" id="IPR007227">
    <property type="entry name" value="Cell_shape_determining_MreD"/>
</dbReference>
<feature type="transmembrane region" description="Helical" evidence="8">
    <location>
        <begin position="141"/>
        <end position="165"/>
    </location>
</feature>
<evidence type="ECO:0000256" key="2">
    <source>
        <dbReference type="ARBA" id="ARBA00007776"/>
    </source>
</evidence>
<keyword evidence="7 8" id="KW-0472">Membrane</keyword>
<accession>A0A0F3RPI9</accession>
<evidence type="ECO:0000256" key="5">
    <source>
        <dbReference type="ARBA" id="ARBA00022960"/>
    </source>
</evidence>
<dbReference type="GO" id="GO:0005886">
    <property type="term" value="C:plasma membrane"/>
    <property type="evidence" value="ECO:0007669"/>
    <property type="project" value="UniProtKB-SubCell"/>
</dbReference>
<feature type="transmembrane region" description="Helical" evidence="8">
    <location>
        <begin position="107"/>
        <end position="129"/>
    </location>
</feature>
<evidence type="ECO:0000256" key="4">
    <source>
        <dbReference type="ARBA" id="ARBA00022692"/>
    </source>
</evidence>
<comment type="subcellular location">
    <subcellularLocation>
        <location evidence="1">Cell membrane</location>
        <topology evidence="1">Multi-pass membrane protein</topology>
    </subcellularLocation>
</comment>
<comment type="similarity">
    <text evidence="2">Belongs to the MreD family.</text>
</comment>
<evidence type="ECO:0000256" key="6">
    <source>
        <dbReference type="ARBA" id="ARBA00022989"/>
    </source>
</evidence>
<name>A0A0F3RPI9_9LACO</name>
<gene>
    <name evidence="9" type="ORF">VC81_11985</name>
</gene>
<feature type="transmembrane region" description="Helical" evidence="8">
    <location>
        <begin position="36"/>
        <end position="55"/>
    </location>
</feature>
<evidence type="ECO:0000256" key="7">
    <source>
        <dbReference type="ARBA" id="ARBA00023136"/>
    </source>
</evidence>
<dbReference type="Proteomes" id="UP000033491">
    <property type="component" value="Unassembled WGS sequence"/>
</dbReference>
<comment type="caution">
    <text evidence="9">The sequence shown here is derived from an EMBL/GenBank/DDBJ whole genome shotgun (WGS) entry which is preliminary data.</text>
</comment>
<evidence type="ECO:0000313" key="9">
    <source>
        <dbReference type="EMBL" id="KJW11933.1"/>
    </source>
</evidence>
<evidence type="ECO:0000256" key="3">
    <source>
        <dbReference type="ARBA" id="ARBA00022475"/>
    </source>
</evidence>
<organism evidence="9 10">
    <name type="scientific">Levilactobacillus spicheri</name>
    <dbReference type="NCBI Taxonomy" id="216463"/>
    <lineage>
        <taxon>Bacteria</taxon>
        <taxon>Bacillati</taxon>
        <taxon>Bacillota</taxon>
        <taxon>Bacilli</taxon>
        <taxon>Lactobacillales</taxon>
        <taxon>Lactobacillaceae</taxon>
        <taxon>Levilactobacillus</taxon>
    </lineage>
</organism>
<reference evidence="9 10" key="1">
    <citation type="submission" date="2015-03" db="EMBL/GenBank/DDBJ databases">
        <authorList>
            <person name="Zheng J."/>
            <person name="Ganezle M."/>
        </authorList>
    </citation>
    <scope>NUCLEOTIDE SEQUENCE [LARGE SCALE GENOMIC DNA]</scope>
    <source>
        <strain evidence="9 10">LP38</strain>
    </source>
</reference>
<dbReference type="Pfam" id="PF04093">
    <property type="entry name" value="MreD"/>
    <property type="match status" value="1"/>
</dbReference>
<feature type="transmembrane region" description="Helical" evidence="8">
    <location>
        <begin position="76"/>
        <end position="95"/>
    </location>
</feature>
<dbReference type="PATRIC" id="fig|216463.3.peg.1651"/>
<protein>
    <submittedName>
        <fullName evidence="9">Rod shape-determining protein MreD</fullName>
    </submittedName>
</protein>
<dbReference type="STRING" id="216463.VC81_11985"/>
<keyword evidence="6 8" id="KW-1133">Transmembrane helix</keyword>
<dbReference type="RefSeq" id="WP_045808288.1">
    <property type="nucleotide sequence ID" value="NZ_JZCR01000024.1"/>
</dbReference>
<keyword evidence="5" id="KW-0133">Cell shape</keyword>
<dbReference type="EMBL" id="JZCR01000024">
    <property type="protein sequence ID" value="KJW11933.1"/>
    <property type="molecule type" value="Genomic_DNA"/>
</dbReference>
<dbReference type="OrthoDB" id="2148512at2"/>
<dbReference type="AlphaFoldDB" id="A0A0F3RPI9"/>
<dbReference type="NCBIfam" id="TIGR03426">
    <property type="entry name" value="shape_MreD"/>
    <property type="match status" value="1"/>
</dbReference>
<keyword evidence="4 8" id="KW-0812">Transmembrane</keyword>
<proteinExistence type="inferred from homology"/>
<dbReference type="GO" id="GO:0008360">
    <property type="term" value="P:regulation of cell shape"/>
    <property type="evidence" value="ECO:0007669"/>
    <property type="project" value="UniProtKB-KW"/>
</dbReference>
<evidence type="ECO:0000256" key="1">
    <source>
        <dbReference type="ARBA" id="ARBA00004651"/>
    </source>
</evidence>
<evidence type="ECO:0000256" key="8">
    <source>
        <dbReference type="SAM" id="Phobius"/>
    </source>
</evidence>
<sequence length="173" mass="19512">MYRLSKLRFGFPIGLFLMLFLDGSISQVFSTHLFRTSATMVSHLVVLWLVCAVLFEDRFDIPVARWAAVAGAVFDLYYTGIFGIEIFIFPLVVYLTRVLANYISPNFLSGLLIYFIDITLVEALSYLASRMVHLTSMAGSAFLVTTLGPTLALNLALFVVLYFPIRGVYNWLK</sequence>
<evidence type="ECO:0000313" key="10">
    <source>
        <dbReference type="Proteomes" id="UP000033491"/>
    </source>
</evidence>